<dbReference type="InterPro" id="IPR049053">
    <property type="entry name" value="AFCA-like_C"/>
</dbReference>
<dbReference type="GO" id="GO:0004560">
    <property type="term" value="F:alpha-L-fucosidase activity"/>
    <property type="evidence" value="ECO:0007669"/>
    <property type="project" value="InterPro"/>
</dbReference>
<dbReference type="PANTHER" id="PTHR31084">
    <property type="entry name" value="ALPHA-L-FUCOSIDASE 2"/>
    <property type="match status" value="1"/>
</dbReference>
<dbReference type="SUPFAM" id="SSF48208">
    <property type="entry name" value="Six-hairpin glycosidases"/>
    <property type="match status" value="1"/>
</dbReference>
<dbReference type="Gene3D" id="1.50.10.10">
    <property type="match status" value="1"/>
</dbReference>
<dbReference type="InterPro" id="IPR016518">
    <property type="entry name" value="Alpha-L-fucosidase"/>
</dbReference>
<dbReference type="InterPro" id="IPR008928">
    <property type="entry name" value="6-hairpin_glycosidase_sf"/>
</dbReference>
<dbReference type="PANTHER" id="PTHR31084:SF0">
    <property type="entry name" value="ALPHA-L-FUCOSIDASE 2"/>
    <property type="match status" value="1"/>
</dbReference>
<feature type="domain" description="Glycosyl hydrolase family 95 catalytic" evidence="3">
    <location>
        <begin position="341"/>
        <end position="746"/>
    </location>
</feature>
<dbReference type="InterPro" id="IPR012341">
    <property type="entry name" value="6hp_glycosidase-like_sf"/>
</dbReference>
<evidence type="ECO:0000313" key="5">
    <source>
        <dbReference type="Proteomes" id="UP001155483"/>
    </source>
</evidence>
<dbReference type="InterPro" id="IPR054363">
    <property type="entry name" value="GH95_cat"/>
</dbReference>
<dbReference type="Proteomes" id="UP001155483">
    <property type="component" value="Unassembled WGS sequence"/>
</dbReference>
<keyword evidence="5" id="KW-1185">Reference proteome</keyword>
<proteinExistence type="predicted"/>
<dbReference type="GO" id="GO:0005975">
    <property type="term" value="P:carbohydrate metabolic process"/>
    <property type="evidence" value="ECO:0007669"/>
    <property type="project" value="InterPro"/>
</dbReference>
<comment type="caution">
    <text evidence="4">The sequence shown here is derived from an EMBL/GenBank/DDBJ whole genome shotgun (WGS) entry which is preliminary data.</text>
</comment>
<dbReference type="InterPro" id="IPR027414">
    <property type="entry name" value="GH95_N_dom"/>
</dbReference>
<dbReference type="PIRSF" id="PIRSF007663">
    <property type="entry name" value="UCP007663"/>
    <property type="match status" value="1"/>
</dbReference>
<evidence type="ECO:0000259" key="2">
    <source>
        <dbReference type="Pfam" id="PF21307"/>
    </source>
</evidence>
<keyword evidence="4" id="KW-0378">Hydrolase</keyword>
<organism evidence="4 5">
    <name type="scientific">Paraflavisolibacter caeni</name>
    <dbReference type="NCBI Taxonomy" id="2982496"/>
    <lineage>
        <taxon>Bacteria</taxon>
        <taxon>Pseudomonadati</taxon>
        <taxon>Bacteroidota</taxon>
        <taxon>Chitinophagia</taxon>
        <taxon>Chitinophagales</taxon>
        <taxon>Chitinophagaceae</taxon>
        <taxon>Paraflavisolibacter</taxon>
    </lineage>
</organism>
<evidence type="ECO:0000313" key="4">
    <source>
        <dbReference type="EMBL" id="MCU7552540.1"/>
    </source>
</evidence>
<gene>
    <name evidence="4" type="ORF">OCK74_25705</name>
</gene>
<evidence type="ECO:0000259" key="3">
    <source>
        <dbReference type="Pfam" id="PF22124"/>
    </source>
</evidence>
<feature type="domain" description="Glycosyl hydrolase family 95 N-terminal" evidence="1">
    <location>
        <begin position="68"/>
        <end position="317"/>
    </location>
</feature>
<dbReference type="Pfam" id="PF14498">
    <property type="entry name" value="Glyco_hyd_65N_2"/>
    <property type="match status" value="1"/>
</dbReference>
<reference evidence="4" key="2">
    <citation type="submission" date="2023-04" db="EMBL/GenBank/DDBJ databases">
        <title>Paracnuella aquatica gen. nov., sp. nov., a member of the family Chitinophagaceae isolated from a hot spring.</title>
        <authorList>
            <person name="Wang C."/>
        </authorList>
    </citation>
    <scope>NUCLEOTIDE SEQUENCE</scope>
    <source>
        <strain evidence="4">LB-8</strain>
    </source>
</reference>
<protein>
    <submittedName>
        <fullName evidence="4">Glycoside hydrolase family 95 protein</fullName>
    </submittedName>
</protein>
<dbReference type="RefSeq" id="WP_279299977.1">
    <property type="nucleotide sequence ID" value="NZ_JAOTIF010000036.1"/>
</dbReference>
<reference evidence="4" key="1">
    <citation type="submission" date="2022-09" db="EMBL/GenBank/DDBJ databases">
        <authorList>
            <person name="Yuan C."/>
            <person name="Ke Z."/>
        </authorList>
    </citation>
    <scope>NUCLEOTIDE SEQUENCE</scope>
    <source>
        <strain evidence="4">LB-8</strain>
    </source>
</reference>
<name>A0A9X2Y092_9BACT</name>
<dbReference type="AlphaFoldDB" id="A0A9X2Y092"/>
<dbReference type="Pfam" id="PF22124">
    <property type="entry name" value="Glyco_hydro_95_cat"/>
    <property type="match status" value="1"/>
</dbReference>
<sequence>MMINTSSCFQMFLIRKKSIRVIPIVLFAFQANLYAQSHAKNTIAVGNTHKQSVSGGDVKDATGRWVAWSEKPAIAWEDAFVTGNGRHGTMMTGPAGNERLICVHEELFIRAWDRNKISVANIAGLLPQVRAMVDSGKLTNAAQLATKEARNQLTNMGAPQVWPLSPHPAFDLNFPVQHSGTITAYRRQLNMETGEVQSSWKDNEGTVEQSVFSSRTNNMNVLRIRGIGGRKLSVTLSLDETPGRQGDMYGTDVTKAFRSIKNGADENGWLTYHAQYATDSGGYEGLARVTAKGGRLTVVDNRLQIKDAQEILVILRVTPLQYGTITQEVAVRNELSQLPASYEQLIQPHAKAHGEMFRRVALDLGCAKQWAAVPTETMLHEAHQKGATPFFLEQMHAMGRYLLISSSGKFPPPLQGIWGGGWKPEWIGGFVFDSNINLAISAISTGDLAECAESYFGYVERLLPAWRLNAANYLGCRGFLVPHYSDPEKGYLNHFVAEYPWMYWPSGAGWNLMPFYEHGMLTGDTTFLRKRVLPLYLEMAQFYEDYLTKEKDGLYHISPGISPENFVPGSKTILAKDCTIDIAVAREVFEHLLRMGKMFNLNKQDMDKWQQYYDKIIPYRINADGALAEWAGANYPDVYNHRHNSHLYPVFPGTEFLQPNSDPQLLQATRVALAKRLKFDTESAHGLIHIAMMAARLHDTQAIATNLTRFAQRNYVYTGLTTSHNPNHAIFNLDAALSLQRLFSEMVVFSQPGRIEFLPACPKDFPAGQLSGLRIHGGHKLDIAWSGGQLKSATIYAGKNDNCEFIYGSKSKTIRLVAGTKYVLDKQFNLIRAIK</sequence>
<feature type="domain" description="Alpha fucosidase A-like C-terminal" evidence="2">
    <location>
        <begin position="750"/>
        <end position="810"/>
    </location>
</feature>
<dbReference type="Pfam" id="PF21307">
    <property type="entry name" value="Glyco_hydro_95_C"/>
    <property type="match status" value="1"/>
</dbReference>
<accession>A0A9X2Y092</accession>
<dbReference type="EMBL" id="JAOTIF010000036">
    <property type="protein sequence ID" value="MCU7552540.1"/>
    <property type="molecule type" value="Genomic_DNA"/>
</dbReference>
<evidence type="ECO:0000259" key="1">
    <source>
        <dbReference type="Pfam" id="PF14498"/>
    </source>
</evidence>